<organism evidence="2 3">
    <name type="scientific">Actinomadura meyerae</name>
    <dbReference type="NCBI Taxonomy" id="240840"/>
    <lineage>
        <taxon>Bacteria</taxon>
        <taxon>Bacillati</taxon>
        <taxon>Actinomycetota</taxon>
        <taxon>Actinomycetes</taxon>
        <taxon>Streptosporangiales</taxon>
        <taxon>Thermomonosporaceae</taxon>
        <taxon>Actinomadura</taxon>
    </lineage>
</organism>
<dbReference type="EMBL" id="FZOR01000078">
    <property type="protein sequence ID" value="SNT62816.1"/>
    <property type="molecule type" value="Genomic_DNA"/>
</dbReference>
<accession>A0A239P6X1</accession>
<dbReference type="Pfam" id="PF04149">
    <property type="entry name" value="DUF397"/>
    <property type="match status" value="1"/>
</dbReference>
<dbReference type="Proteomes" id="UP000198318">
    <property type="component" value="Unassembled WGS sequence"/>
</dbReference>
<proteinExistence type="predicted"/>
<name>A0A239P6X1_9ACTN</name>
<evidence type="ECO:0000259" key="1">
    <source>
        <dbReference type="Pfam" id="PF04149"/>
    </source>
</evidence>
<dbReference type="AlphaFoldDB" id="A0A239P6X1"/>
<dbReference type="OrthoDB" id="3430276at2"/>
<reference evidence="2 3" key="1">
    <citation type="submission" date="2017-06" db="EMBL/GenBank/DDBJ databases">
        <authorList>
            <person name="Kim H.J."/>
            <person name="Triplett B.A."/>
        </authorList>
    </citation>
    <scope>NUCLEOTIDE SEQUENCE [LARGE SCALE GENOMIC DNA]</scope>
    <source>
        <strain evidence="2 3">DSM 44715</strain>
    </source>
</reference>
<dbReference type="RefSeq" id="WP_089331169.1">
    <property type="nucleotide sequence ID" value="NZ_FZOR01000078.1"/>
</dbReference>
<evidence type="ECO:0000313" key="2">
    <source>
        <dbReference type="EMBL" id="SNT62816.1"/>
    </source>
</evidence>
<sequence length="74" mass="8419">MAEAPRLEWRRSSYSTSGENCVEVTYVAPEVALHGRCYAAVRDSKNPDGPMLVLEGRAWRELRHQIKAGAFDRR</sequence>
<gene>
    <name evidence="2" type="ORF">SAMN05443665_107810</name>
</gene>
<protein>
    <recommendedName>
        <fullName evidence="1">DUF397 domain-containing protein</fullName>
    </recommendedName>
</protein>
<dbReference type="InterPro" id="IPR007278">
    <property type="entry name" value="DUF397"/>
</dbReference>
<keyword evidence="3" id="KW-1185">Reference proteome</keyword>
<evidence type="ECO:0000313" key="3">
    <source>
        <dbReference type="Proteomes" id="UP000198318"/>
    </source>
</evidence>
<feature type="domain" description="DUF397" evidence="1">
    <location>
        <begin position="7"/>
        <end position="67"/>
    </location>
</feature>